<accession>A0AAW6R2C6</accession>
<reference evidence="1" key="1">
    <citation type="journal article" date="2019" name="Int J Environ Res Public Health">
        <title>Characterization of Chromosome-Mediated BlaOXA-894 in Shewanella xiamenensis Isolated from Pig Wastewater.</title>
        <authorList>
            <person name="Zou H."/>
            <person name="Zhou Z."/>
            <person name="Xia H."/>
            <person name="Zhao Q."/>
            <person name="Li X."/>
        </authorList>
    </citation>
    <scope>NUCLEOTIDE SEQUENCE</scope>
    <source>
        <strain evidence="1">2015oxa</strain>
    </source>
</reference>
<evidence type="ECO:0000313" key="1">
    <source>
        <dbReference type="EMBL" id="MDG5901752.1"/>
    </source>
</evidence>
<dbReference type="NCBIfam" id="TIGR03696">
    <property type="entry name" value="Rhs_assc_core"/>
    <property type="match status" value="1"/>
</dbReference>
<dbReference type="Proteomes" id="UP001152518">
    <property type="component" value="Unassembled WGS sequence"/>
</dbReference>
<dbReference type="PRINTS" id="PR00394">
    <property type="entry name" value="RHSPROTEIN"/>
</dbReference>
<dbReference type="InterPro" id="IPR022385">
    <property type="entry name" value="Rhs_assc_core"/>
</dbReference>
<protein>
    <submittedName>
        <fullName evidence="1">RHS repeat-associated core domain-containing protein</fullName>
    </submittedName>
</protein>
<sequence length="464" mass="51433">MGGSIYFLTRTMTHDMDYRLTDIDTSGKQDLHFEYDVANNIDSITNGQNTSYSQTLGYDDAYRLESVTSSADNQFMTYDDVGNRKTHSVNNLNHSYQYSSISNRLNQYLPNGVAKSIGHDANGNIISDSSRGNTYTYDAFEQLIKLTKNGVDTRYGYNAIGQRAYKANGSSTERYVYSTAGLLLAEPNSAQEYIYYGGQPVGYVKSNQLYYVHNDQLGRPELLTNTSQAVVWKANLKAFDRTVLTSSISEFNIGFPGQYFDMESSLYYNMFRYYDPQLGRYIQSDPIGLAGGSNTYTYTYAENNSIALTDPTGLFVPGFHNRWTNEAMGMLGCSCGSLGSDVAGVDFRPGSQMPENSYTHHMRDGKVDQPIQDATELYNELISKGLTSCNKDDLAAGIHALQDSFSPAHRDMQPWNGMNYLNPAVWAHGVQDSVASITTSNAVRAATASYIKSSAWFKLGGCGC</sequence>
<gene>
    <name evidence="1" type="ORF">E2650_17990</name>
</gene>
<reference evidence="1" key="2">
    <citation type="submission" date="2019-04" db="EMBL/GenBank/DDBJ databases">
        <authorList>
            <person name="Zou H."/>
        </authorList>
    </citation>
    <scope>NUCLEOTIDE SEQUENCE</scope>
    <source>
        <strain evidence="1">2015oxa</strain>
    </source>
</reference>
<dbReference type="InterPro" id="IPR050708">
    <property type="entry name" value="T6SS_VgrG/RHS"/>
</dbReference>
<proteinExistence type="predicted"/>
<name>A0AAW6R2C6_9GAMM</name>
<dbReference type="AlphaFoldDB" id="A0AAW6R2C6"/>
<organism evidence="1">
    <name type="scientific">Shewanella xiamenensis</name>
    <dbReference type="NCBI Taxonomy" id="332186"/>
    <lineage>
        <taxon>Bacteria</taxon>
        <taxon>Pseudomonadati</taxon>
        <taxon>Pseudomonadota</taxon>
        <taxon>Gammaproteobacteria</taxon>
        <taxon>Alteromonadales</taxon>
        <taxon>Shewanellaceae</taxon>
        <taxon>Shewanella</taxon>
    </lineage>
</organism>
<dbReference type="PANTHER" id="PTHR32305:SF15">
    <property type="entry name" value="PROTEIN RHSA-RELATED"/>
    <property type="match status" value="1"/>
</dbReference>
<dbReference type="EMBL" id="SUNE01000017">
    <property type="protein sequence ID" value="MDG5901752.1"/>
    <property type="molecule type" value="Genomic_DNA"/>
</dbReference>
<dbReference type="Gene3D" id="2.180.10.10">
    <property type="entry name" value="RHS repeat-associated core"/>
    <property type="match status" value="1"/>
</dbReference>
<comment type="caution">
    <text evidence="1">The sequence shown here is derived from an EMBL/GenBank/DDBJ whole genome shotgun (WGS) entry which is preliminary data.</text>
</comment>
<dbReference type="PANTHER" id="PTHR32305">
    <property type="match status" value="1"/>
</dbReference>